<dbReference type="SMART" id="SM00178">
    <property type="entry name" value="SAR"/>
    <property type="match status" value="1"/>
</dbReference>
<dbReference type="PANTHER" id="PTHR11818">
    <property type="entry name" value="BETA/GAMMA CRYSTALLIN"/>
    <property type="match status" value="1"/>
</dbReference>
<comment type="subunit">
    <text evidence="20">Interacts with SEC61B, ARL6IP1, ARL6IP2, ARL6IP3, ARL6IP4 ARL6IP5 and ARL6IP6. Interacts (GTP-bound form) with the BBSome a complex that contains BBS1, BBS2, BBS4, BBS5, BBS7, BBS8/TTC8, BBS9 and BBIP10. Interacts (GTP-free form) with IFT27.</text>
</comment>
<feature type="compositionally biased region" description="Polar residues" evidence="23">
    <location>
        <begin position="589"/>
        <end position="601"/>
    </location>
</feature>
<feature type="domain" description="Beta/gamma crystallin 'Greek key'" evidence="24">
    <location>
        <begin position="2626"/>
        <end position="2668"/>
    </location>
</feature>
<dbReference type="GO" id="GO:0032991">
    <property type="term" value="C:protein-containing complex"/>
    <property type="evidence" value="ECO:0007669"/>
    <property type="project" value="Ensembl"/>
</dbReference>
<feature type="binding site" evidence="21">
    <location>
        <position position="72"/>
    </location>
    <ligand>
        <name>GTP</name>
        <dbReference type="ChEBI" id="CHEBI:37565"/>
    </ligand>
</feature>
<dbReference type="PROSITE" id="PS50915">
    <property type="entry name" value="CRYSTALLIN_BETA_GAMMA"/>
    <property type="match status" value="5"/>
</dbReference>
<dbReference type="InterPro" id="IPR027417">
    <property type="entry name" value="P-loop_NTPase"/>
</dbReference>
<keyword evidence="12" id="KW-0677">Repeat</keyword>
<feature type="domain" description="Beta/gamma crystallin 'Greek key'" evidence="24">
    <location>
        <begin position="2581"/>
        <end position="2625"/>
    </location>
</feature>
<reference evidence="26" key="1">
    <citation type="journal article" date="2007" name="Science">
        <title>Evolutionary and biomedical insights from the rhesus macaque genome.</title>
        <authorList>
            <person name="Gibbs R.A."/>
            <person name="Rogers J."/>
            <person name="Katze M.G."/>
            <person name="Bumgarner R."/>
            <person name="Weinstock G.M."/>
            <person name="Mardis E.R."/>
            <person name="Remington K.A."/>
            <person name="Strausberg R.L."/>
            <person name="Venter J.C."/>
            <person name="Wilson R.K."/>
            <person name="Batzer M.A."/>
            <person name="Bustamante C.D."/>
            <person name="Eichler E.E."/>
            <person name="Hahn M.W."/>
            <person name="Hardison R.C."/>
            <person name="Makova K.D."/>
            <person name="Miller W."/>
            <person name="Milosavljevic A."/>
            <person name="Palermo R.E."/>
            <person name="Siepel A."/>
            <person name="Sikela J.M."/>
            <person name="Attaway T."/>
            <person name="Bell S."/>
            <person name="Bernard K.E."/>
            <person name="Buhay C.J."/>
            <person name="Chandrabose M.N."/>
            <person name="Dao M."/>
            <person name="Davis C."/>
            <person name="Delehaunty K.D."/>
            <person name="Ding Y."/>
            <person name="Dinh H.H."/>
            <person name="Dugan-Rocha S."/>
            <person name="Fulton L.A."/>
            <person name="Gabisi R.A."/>
            <person name="Garner T.T."/>
            <person name="Godfrey J."/>
            <person name="Hawes A.C."/>
            <person name="Hernandez J."/>
            <person name="Hines S."/>
            <person name="Holder M."/>
            <person name="Hume J."/>
            <person name="Jhangiani S.N."/>
            <person name="Joshi V."/>
            <person name="Khan Z.M."/>
            <person name="Kirkness E.F."/>
            <person name="Cree A."/>
            <person name="Fowler R.G."/>
            <person name="Lee S."/>
            <person name="Lewis L.R."/>
            <person name="Li Z."/>
            <person name="Liu Y.-S."/>
            <person name="Moore S.M."/>
            <person name="Muzny D."/>
            <person name="Nazareth L.V."/>
            <person name="Ngo D.N."/>
            <person name="Okwuonu G.O."/>
            <person name="Pai G."/>
            <person name="Parker D."/>
            <person name="Paul H.A."/>
            <person name="Pfannkoch C."/>
            <person name="Pohl C.S."/>
            <person name="Rogers Y.-H.C."/>
            <person name="Ruiz S.J."/>
            <person name="Sabo A."/>
            <person name="Santibanez J."/>
            <person name="Schneider B.W."/>
            <person name="Smith S.M."/>
            <person name="Sodergren E."/>
            <person name="Svatek A.F."/>
            <person name="Utterback T.R."/>
            <person name="Vattathil S."/>
            <person name="Warren W."/>
            <person name="White C.S."/>
            <person name="Chinwalla A.T."/>
            <person name="Feng Y."/>
            <person name="Halpern A.L."/>
            <person name="Hillier L.W."/>
            <person name="Huang X."/>
            <person name="Minx P."/>
            <person name="Nelson J.O."/>
            <person name="Pepin K.H."/>
            <person name="Qin X."/>
            <person name="Sutton G.G."/>
            <person name="Venter E."/>
            <person name="Walenz B.P."/>
            <person name="Wallis J.W."/>
            <person name="Worley K.C."/>
            <person name="Yang S.-P."/>
            <person name="Jones S.M."/>
            <person name="Marra M.A."/>
            <person name="Rocchi M."/>
            <person name="Schein J.E."/>
            <person name="Baertsch R."/>
            <person name="Clarke L."/>
            <person name="Csuros M."/>
            <person name="Glasscock J."/>
            <person name="Harris R.A."/>
            <person name="Havlak P."/>
            <person name="Jackson A.R."/>
            <person name="Jiang H."/>
            <person name="Liu Y."/>
            <person name="Messina D.N."/>
            <person name="Shen Y."/>
            <person name="Song H.X.-Z."/>
            <person name="Wylie T."/>
            <person name="Zhang L."/>
            <person name="Birney E."/>
            <person name="Han K."/>
            <person name="Konkel M.K."/>
            <person name="Lee J."/>
            <person name="Smit A.F.A."/>
            <person name="Ullmer B."/>
            <person name="Wang H."/>
            <person name="Xing J."/>
            <person name="Burhans R."/>
            <person name="Cheng Z."/>
            <person name="Karro J.E."/>
            <person name="Ma J."/>
            <person name="Raney B."/>
            <person name="She X."/>
            <person name="Cox M.J."/>
            <person name="Demuth J.P."/>
            <person name="Dumas L.J."/>
            <person name="Han S.-G."/>
            <person name="Hopkins J."/>
            <person name="Karimpour-Fard A."/>
            <person name="Kim Y.H."/>
            <person name="Pollack J.R."/>
            <person name="Vinar T."/>
            <person name="Addo-Quaye C."/>
            <person name="Degenhardt J."/>
            <person name="Denby A."/>
            <person name="Hubisz M.J."/>
            <person name="Indap A."/>
            <person name="Kosiol C."/>
            <person name="Lahn B.T."/>
            <person name="Lawson H.A."/>
            <person name="Marklein A."/>
            <person name="Nielsen R."/>
            <person name="Vallender E.J."/>
            <person name="Clark A.G."/>
            <person name="Ferguson B."/>
            <person name="Hernandez R.D."/>
            <person name="Hirani K."/>
            <person name="Kehrer-Sawatzki H."/>
            <person name="Kolb J."/>
            <person name="Patil S."/>
            <person name="Pu L.-L."/>
            <person name="Ren Y."/>
            <person name="Smith D.G."/>
            <person name="Wheeler D.A."/>
            <person name="Schenck I."/>
            <person name="Ball E.V."/>
            <person name="Chen R."/>
            <person name="Cooper D.N."/>
            <person name="Giardine B."/>
            <person name="Hsu F."/>
            <person name="Kent W.J."/>
            <person name="Lesk A."/>
            <person name="Nelson D.L."/>
            <person name="O'brien W.E."/>
            <person name="Pruefer K."/>
            <person name="Stenson P.D."/>
            <person name="Wallace J.C."/>
            <person name="Ke H."/>
            <person name="Liu X.-M."/>
            <person name="Wang P."/>
            <person name="Xiang A.P."/>
            <person name="Yang F."/>
            <person name="Barber G.P."/>
            <person name="Haussler D."/>
            <person name="Karolchik D."/>
            <person name="Kern A.D."/>
            <person name="Kuhn R.M."/>
            <person name="Smith K.E."/>
            <person name="Zwieg A.S."/>
        </authorList>
    </citation>
    <scope>NUCLEOTIDE SEQUENCE [LARGE SCALE GENOMIC DNA]</scope>
    <source>
        <strain evidence="26">17573</strain>
    </source>
</reference>
<dbReference type="GO" id="GO:0051018">
    <property type="term" value="F:protein kinase A binding"/>
    <property type="evidence" value="ECO:0007669"/>
    <property type="project" value="Ensembl"/>
</dbReference>
<dbReference type="NCBIfam" id="TIGR00231">
    <property type="entry name" value="small_GTP"/>
    <property type="match status" value="1"/>
</dbReference>
<dbReference type="GO" id="GO:0061512">
    <property type="term" value="P:protein localization to cilium"/>
    <property type="evidence" value="ECO:0007669"/>
    <property type="project" value="UniProtKB-ARBA"/>
</dbReference>
<evidence type="ECO:0000256" key="19">
    <source>
        <dbReference type="ARBA" id="ARBA00023288"/>
    </source>
</evidence>
<reference evidence="25" key="2">
    <citation type="submission" date="2019-01" db="EMBL/GenBank/DDBJ databases">
        <authorList>
            <person name="Graves T."/>
            <person name="Eichler E.E."/>
            <person name="Wilson R.K."/>
        </authorList>
    </citation>
    <scope>NUCLEOTIDE SEQUENCE [LARGE SCALE GENOMIC DNA]</scope>
    <source>
        <strain evidence="25">17573</strain>
    </source>
</reference>
<dbReference type="FunFam" id="2.60.20.10:FF:000011">
    <property type="entry name" value="very large A-kinase anchor protein"/>
    <property type="match status" value="1"/>
</dbReference>
<dbReference type="PROSITE" id="PS51419">
    <property type="entry name" value="RAB"/>
    <property type="match status" value="1"/>
</dbReference>
<evidence type="ECO:0000256" key="23">
    <source>
        <dbReference type="SAM" id="MobiDB-lite"/>
    </source>
</evidence>
<evidence type="ECO:0000313" key="26">
    <source>
        <dbReference type="Proteomes" id="UP000006718"/>
    </source>
</evidence>
<evidence type="ECO:0000256" key="18">
    <source>
        <dbReference type="ARBA" id="ARBA00023273"/>
    </source>
</evidence>
<feature type="compositionally biased region" description="Polar residues" evidence="23">
    <location>
        <begin position="542"/>
        <end position="569"/>
    </location>
</feature>
<feature type="region of interest" description="Disordered" evidence="23">
    <location>
        <begin position="168"/>
        <end position="225"/>
    </location>
</feature>
<dbReference type="PROSITE" id="PS50231">
    <property type="entry name" value="RICIN_B_LECTIN"/>
    <property type="match status" value="1"/>
</dbReference>
<dbReference type="SMART" id="SM00458">
    <property type="entry name" value="RICIN"/>
    <property type="match status" value="1"/>
</dbReference>
<dbReference type="InterPro" id="IPR011024">
    <property type="entry name" value="G_crystallin-like"/>
</dbReference>
<dbReference type="ExpressionAtlas" id="A0A5F8A3F1">
    <property type="expression patterns" value="baseline"/>
</dbReference>
<dbReference type="GeneTree" id="ENSGT00940000160816"/>
<feature type="region of interest" description="Disordered" evidence="23">
    <location>
        <begin position="2199"/>
        <end position="2228"/>
    </location>
</feature>
<evidence type="ECO:0000256" key="15">
    <source>
        <dbReference type="ARBA" id="ARBA00023134"/>
    </source>
</evidence>
<feature type="region of interest" description="Disordered" evidence="23">
    <location>
        <begin position="249"/>
        <end position="318"/>
    </location>
</feature>
<dbReference type="InterPro" id="IPR005225">
    <property type="entry name" value="Small_GTP-bd"/>
</dbReference>
<keyword evidence="14" id="KW-0970">Cilium biogenesis/degradation</keyword>
<dbReference type="Gene3D" id="3.40.50.300">
    <property type="entry name" value="P-loop containing nucleotide triphosphate hydrolases"/>
    <property type="match status" value="1"/>
</dbReference>
<dbReference type="InParanoid" id="A0A5F8A3F1"/>
<evidence type="ECO:0000256" key="6">
    <source>
        <dbReference type="ARBA" id="ARBA00019766"/>
    </source>
</evidence>
<dbReference type="Pfam" id="PF00030">
    <property type="entry name" value="Crystall"/>
    <property type="match status" value="5"/>
</dbReference>
<dbReference type="PANTHER" id="PTHR11818:SF38">
    <property type="entry name" value="VERY LARGE A-KINASE ANCHOR PROTEIN"/>
    <property type="match status" value="1"/>
</dbReference>
<feature type="compositionally biased region" description="Low complexity" evidence="23">
    <location>
        <begin position="641"/>
        <end position="652"/>
    </location>
</feature>
<keyword evidence="22" id="KW-0479">Metal-binding</keyword>
<evidence type="ECO:0000256" key="7">
    <source>
        <dbReference type="ARBA" id="ARBA00022475"/>
    </source>
</evidence>
<dbReference type="SUPFAM" id="SSF49695">
    <property type="entry name" value="gamma-Crystallin-like"/>
    <property type="match status" value="3"/>
</dbReference>
<feature type="region of interest" description="Disordered" evidence="23">
    <location>
        <begin position="450"/>
        <end position="479"/>
    </location>
</feature>
<feature type="binding site" evidence="21">
    <location>
        <begin position="24"/>
        <end position="31"/>
    </location>
    <ligand>
        <name>GTP</name>
        <dbReference type="ChEBI" id="CHEBI:37565"/>
    </ligand>
</feature>
<dbReference type="FunFam" id="2.60.20.10:FF:000006">
    <property type="entry name" value="Very large A-kinase anchor protein"/>
    <property type="match status" value="1"/>
</dbReference>
<dbReference type="Bgee" id="ENSMMUG00000038349">
    <property type="expression patterns" value="Expressed in spermatocyte and 22 other cell types or tissues"/>
</dbReference>
<dbReference type="PROSITE" id="PS51417">
    <property type="entry name" value="ARF"/>
    <property type="match status" value="1"/>
</dbReference>
<dbReference type="FunCoup" id="A0A5F8A3F1">
    <property type="interactions" value="319"/>
</dbReference>
<dbReference type="GO" id="GO:0003924">
    <property type="term" value="F:GTPase activity"/>
    <property type="evidence" value="ECO:0007669"/>
    <property type="project" value="InterPro"/>
</dbReference>
<feature type="binding site" evidence="21">
    <location>
        <begin position="130"/>
        <end position="133"/>
    </location>
    <ligand>
        <name>GTP</name>
        <dbReference type="ChEBI" id="CHEBI:37565"/>
    </ligand>
</feature>
<dbReference type="Gene3D" id="2.80.10.50">
    <property type="match status" value="1"/>
</dbReference>
<sequence length="3072" mass="341865">MGLLDRLSVLLGLKKKEVHVLCLGLDNSGKTTIINKLKPSNAQSQNILPTIGFSIEKFKSSSLSFTVFDMSGQGRYRNLWEHYYKEGQAIIFVVDSSDRLRMVVAKEELDTLLNHPDIKHRRIPILFFANKMDLRDAVTSVKVSQLLCLENIKDKPWHICVENEPMSTSQKKENVLSSEAVKIRQSEDKRNHAEKSVTPPVQEDPKKAYDVSSSTADSKIGESDRQPKESFFQFLGNLFNISGKSSLGEAKQSSFRDDHDKAEKDLQNPSDHHEEGIKREREIFSGSLRTQTHPTEEQDSNSSELSDAFSLDTTQDSEQEATNLLKQIDGKPEEPSVTYATYRGPSHIRKYLKQQTGLATVNTLDTENESSDSSINRHIDPGSEIEARILPLLLSASTDSSMKGNLLEGPLEDSDCSKTSLNTESSLTNNPELQNIASSNNFLNKNAWGGIERNRSSPSSVTNSSYDGESDSQHHLSCEPVSQTNRNLVCSALFTGSSSSNVPCSPDFQRVTTTENTIKENTVMSNGTLVQREELVEPQGPAISNFSCTKSDGSDTTEQESTNLPSPNKSIRHEDLQLPESECSDKQTIDNSSKQAATHTSVVALQRHAVTNTELVNEGKRLSAQDSQKNVVVREIRQETESASASESIASSHVKAPEDKIESSPKDTDQYFETKAKKLDFRSHDKIPHIRMNRKDLTSLNYVSESAVVACLVNKNAPELKFELNRSHISETPLDSESPQQTKVSPDAKTCLSLDCKKLNFNISPPTFVSGVGMLSKLDIPDLMNEGSPVPIETGKVNTVGISCQPSKCKEENVKNHVEAAGGKSPPLSFCLEYTSAIFESKEVLFNSEKCQVLPGSEASGPHLTGMELLSFDSGNLSKDCSSILSQDPNRVMSSNTKANMSIIEKSDSLSLEAKAANIVSKAEIDGQNNVPVESHSGRGKTISLSKVSFSQGEPRDISQDKMSSFPLKITHVPEKPILSELTFLEVEQDKSFQSINHNEIGEKCSDAGLKENCQAELSPATSKYEDIPETEVDALGSPPALLKSIISGILPPIRDEKVSRQMAQNCEANTYMIHQSLDICGTKKISGHSEMAELSLANIFHKFQETGSSKVNSPFLDSDSSLGKNVSASEDSSFLNVPSVLRSEKKSSSYRKKENIHFLNGGIDSVSSSSSYPEEVNVIINSHKPQNHLDSIQVTKDLTHEGTSVTDPLYPNTSYLEFETSISIGKEVTPFQEHFGKISTDFPTTARFDNPVEAETGAVAGPAVSVNSSGQQCSEASAEHIEARGRAHDQLLDLESSLLKKADTLIGEIFNSVREELKFKHTVSTCQEHIAIEGIMNQGTLKEDVSEKNPLEVTLTEIQQTEGLEEQGMENMSEVEEKPCDSPAVGEKTLLVDPDSMNVSCLLEDKARELVSEIIYVAQEKLRNDAFEDTEDTWDSELQADPSKILNSDSVKPHDVVREFLVSEQPVNQSTQMSENKVLSKFFSVSNLASGTESIKGREIVLYQKSPFSGNGSGLSDSINLQESDTVLLAEDMSRKRSDDRVKTHLFCNEDCNETMEIENVDNNKTETEDRRTLVLNFKWPPLVNDDIHAPGTSKSSLSDSLVCISEKNLPGHSKNTPLVMSEVGKVHKKDNEINIGKIELIPSMLETGKTNKKDAELNILKYEAVPPMLEMGRVHKMDAEMNVKKTEPKANVFKMGEVYQMDAESCIEKTEGSPVILGMEKAYKMKGTEGDVGKIEVIPVMPEVKNVHQKDAEGYIVKTEMAPVTIHMENIYQTHAEGDIGKTGAIPLSELENIYRKDGEGISEKAKGIPITLAVENAYQKDAEGDIAKAEVMPVRLEMENTYPKDTERDSGKTEVMPIALEVVNTYQRNAEGFTGNTEGSMLKMEATCQKTAEEVIKNTEIVPCVLKVKEAHEAAPAPLEIEKACKRDVKDTIGATVSLPSVIEMEKISPEDCGENIGKHEVLPTVVDIEKIHGPGLGLTITQVEAMPPAFESKTLQEYAEGSVGKTKEEPTEIKEGLIAHENRLATHFRGYESPTLSKDYEGYPAPAMPDFQPGDTIVRLDKRMSLTAIHDKRRETDYSGKKGYNLAFVSQDEQENSSFTILYEEPLQEEDKYASAEASQTRSVWFPDTSPDSMPVLACERSESRTDLVHHFEKGTKLGETFDSDSSEMFLSVEAKRYKIYPLALSPIYEDDSSQEDILSSEVSPGHHGPRKSRESENQPSSVLSLLQSVSERLKMNFDEDDREAAEEEEEEEAAVLHKDLRAGSGEHVTFQLPDPSITFYPDDQESIGISKNSYVMPSEPTTSNLQVGLWPEKTSFLQKSDLTSKLHSSLKSAYHQYLQTSQSHSSEKGARFGGILQEPVSKYFRVQDNPGRLSPFIENVDKETLRYNPRPGKMVIYDLHESKYKQEVYCNIPDATSWSFPNGVLIKVVRGCWILYEKPHFRGQKCVLEEGEKVLNRDWILQNRRHPQRNFALGSIKRVLKDCSIPEIELFPQSDPACCPVYIQRAVPNLEELNISKSMSFTVKSGVWLAYPDINFKGQATVLEEDHGLFEISTAEMKSLHPLQMGGLKVEMPMNLKVIIYEKPHFHGQAKEFSEHIDSVPNFLKNDGDFHRIGSIRVIGGVWVAYEKEHFKGQQFLLEEGDFEDSNACGALSGPILSFRYLQANFIESSVTLFESDLESGKFIDITNQEISDLEEIGFGSKTRSIHVKSGVWVAYQQKFFCGEQYILEKGKYKCFFDWGGSSNIIMSIRPIQLEPLGINEPPHLLKVFSKPGFQGECIDLTEETSDLTSLIPCSFKVLRGCWLLYYQEDVFVNHCVLEEGLYADLTSCGCPASKVKSLKPIDYVFEEPSISLFALEHCEGRELHLEEAVNSVLNKDLHFYTQSVWVKSGLWIAYEGSNFLGRQILLRPNEIPNWTAFSRWKTIGSLRPMKQPAVYIRIKNRAQDEYLTVTGNLADTRATSVCISPYSGKDTQIWHYCRGLFKSKASDTCLDVIGGRDTPGAKVALWTEHGQFRQKWRLNQNGTISSYLSDQLVLDVKGGNYCDKTHVIVNQPLEGEETQKWDIEIL</sequence>
<dbReference type="GO" id="GO:0030030">
    <property type="term" value="P:cell projection organization"/>
    <property type="evidence" value="ECO:0007669"/>
    <property type="project" value="UniProtKB-KW"/>
</dbReference>
<keyword evidence="16" id="KW-0472">Membrane</keyword>
<evidence type="ECO:0000256" key="13">
    <source>
        <dbReference type="ARBA" id="ARBA00022741"/>
    </source>
</evidence>
<dbReference type="VEuPathDB" id="HostDB:ENSMMUG00000038349"/>
<feature type="compositionally biased region" description="Basic and acidic residues" evidence="23">
    <location>
        <begin position="181"/>
        <end position="195"/>
    </location>
</feature>
<evidence type="ECO:0000256" key="4">
    <source>
        <dbReference type="ARBA" id="ARBA00009646"/>
    </source>
</evidence>
<evidence type="ECO:0000256" key="20">
    <source>
        <dbReference type="ARBA" id="ARBA00064619"/>
    </source>
</evidence>
<dbReference type="SMART" id="SM00247">
    <property type="entry name" value="XTALbg"/>
    <property type="match status" value="6"/>
</dbReference>
<comment type="similarity">
    <text evidence="5">Belongs to the small GTPase superfamily. Arf family.</text>
</comment>
<dbReference type="GO" id="GO:0046872">
    <property type="term" value="F:metal ion binding"/>
    <property type="evidence" value="ECO:0007669"/>
    <property type="project" value="UniProtKB-KW"/>
</dbReference>
<dbReference type="GO" id="GO:0030246">
    <property type="term" value="F:carbohydrate binding"/>
    <property type="evidence" value="ECO:0007669"/>
    <property type="project" value="UniProtKB-KW"/>
</dbReference>
<dbReference type="SUPFAM" id="SSF52540">
    <property type="entry name" value="P-loop containing nucleoside triphosphate hydrolases"/>
    <property type="match status" value="1"/>
</dbReference>
<keyword evidence="22" id="KW-0460">Magnesium</keyword>
<dbReference type="FunFam" id="2.60.20.10:FF:000013">
    <property type="entry name" value="Crystallin beta-gamma domain containing 3"/>
    <property type="match status" value="1"/>
</dbReference>
<proteinExistence type="inferred from homology"/>
<dbReference type="Ensembl" id="ENSMMUT00000085650.1">
    <property type="protein sequence ID" value="ENSMMUP00000072424.1"/>
    <property type="gene ID" value="ENSMMUG00000038349.2"/>
</dbReference>
<evidence type="ECO:0000256" key="8">
    <source>
        <dbReference type="ARBA" id="ARBA00022490"/>
    </source>
</evidence>
<feature type="compositionally biased region" description="Basic and acidic residues" evidence="23">
    <location>
        <begin position="254"/>
        <end position="283"/>
    </location>
</feature>
<evidence type="ECO:0000313" key="25">
    <source>
        <dbReference type="Ensembl" id="ENSMMUP00000072424.1"/>
    </source>
</evidence>
<evidence type="ECO:0000256" key="17">
    <source>
        <dbReference type="ARBA" id="ARBA00023212"/>
    </source>
</evidence>
<evidence type="ECO:0000256" key="11">
    <source>
        <dbReference type="ARBA" id="ARBA00022734"/>
    </source>
</evidence>
<evidence type="ECO:0000256" key="5">
    <source>
        <dbReference type="ARBA" id="ARBA00010290"/>
    </source>
</evidence>
<keyword evidence="10" id="KW-0519">Myristate</keyword>
<dbReference type="CDD" id="cd23463">
    <property type="entry name" value="beta-trefoil_Ricin_vlAKAP"/>
    <property type="match status" value="1"/>
</dbReference>
<dbReference type="Pfam" id="PF00025">
    <property type="entry name" value="Arf"/>
    <property type="match status" value="1"/>
</dbReference>
<dbReference type="STRING" id="9544.ENSMMUP00000072424"/>
<keyword evidence="19" id="KW-0449">Lipoprotein</keyword>
<keyword evidence="13 21" id="KW-0547">Nucleotide-binding</keyword>
<keyword evidence="7" id="KW-1003">Cell membrane</keyword>
<feature type="compositionally biased region" description="Low complexity" evidence="23">
    <location>
        <begin position="456"/>
        <end position="465"/>
    </location>
</feature>
<keyword evidence="11" id="KW-0430">Lectin</keyword>
<dbReference type="FunFam" id="2.60.20.10:FF:000008">
    <property type="entry name" value="very large A-kinase anchor protein"/>
    <property type="match status" value="1"/>
</dbReference>
<feature type="region of interest" description="Disordered" evidence="23">
    <location>
        <begin position="638"/>
        <end position="668"/>
    </location>
</feature>
<dbReference type="InterPro" id="IPR001064">
    <property type="entry name" value="Beta/gamma_crystallin"/>
</dbReference>
<dbReference type="Gene3D" id="2.60.20.10">
    <property type="entry name" value="Crystallins"/>
    <property type="match status" value="6"/>
</dbReference>
<dbReference type="FunFam" id="2.80.10.50:FF:000038">
    <property type="entry name" value="very large A-kinase anchor protein isoform X1"/>
    <property type="match status" value="1"/>
</dbReference>
<evidence type="ECO:0000256" key="21">
    <source>
        <dbReference type="PIRSR" id="PIRSR606689-1"/>
    </source>
</evidence>
<feature type="binding site" evidence="22">
    <location>
        <position position="50"/>
    </location>
    <ligand>
        <name>Mg(2+)</name>
        <dbReference type="ChEBI" id="CHEBI:18420"/>
    </ligand>
</feature>
<feature type="domain" description="Beta/gamma crystallin 'Greek key'" evidence="24">
    <location>
        <begin position="2895"/>
        <end position="2936"/>
    </location>
</feature>
<keyword evidence="8" id="KW-0963">Cytoplasm</keyword>
<feature type="region of interest" description="Disordered" evidence="23">
    <location>
        <begin position="537"/>
        <end position="601"/>
    </location>
</feature>
<comment type="similarity">
    <text evidence="4">Belongs to the beta/gamma-crystallin family.</text>
</comment>
<dbReference type="FunFam" id="2.60.20.10:FF:000009">
    <property type="entry name" value="very large A-kinase anchor protein"/>
    <property type="match status" value="1"/>
</dbReference>
<dbReference type="GO" id="GO:0060170">
    <property type="term" value="C:ciliary membrane"/>
    <property type="evidence" value="ECO:0007669"/>
    <property type="project" value="UniProtKB-SubCell"/>
</dbReference>
<dbReference type="InterPro" id="IPR050252">
    <property type="entry name" value="Beta/Gamma-Crystallin"/>
</dbReference>
<evidence type="ECO:0000256" key="9">
    <source>
        <dbReference type="ARBA" id="ARBA00022553"/>
    </source>
</evidence>
<reference evidence="25" key="4">
    <citation type="submission" date="2025-09" db="UniProtKB">
        <authorList>
            <consortium name="Ensembl"/>
        </authorList>
    </citation>
    <scope>IDENTIFICATION</scope>
    <source>
        <strain evidence="25">17573</strain>
    </source>
</reference>
<keyword evidence="18" id="KW-0966">Cell projection</keyword>
<dbReference type="SUPFAM" id="SSF50370">
    <property type="entry name" value="Ricin B-like lectins"/>
    <property type="match status" value="1"/>
</dbReference>
<dbReference type="SMR" id="A0A5F8A3F1"/>
<dbReference type="CDD" id="cd04157">
    <property type="entry name" value="Arl6"/>
    <property type="match status" value="1"/>
</dbReference>
<reference evidence="25" key="3">
    <citation type="submission" date="2025-08" db="UniProtKB">
        <authorList>
            <consortium name="Ensembl"/>
        </authorList>
    </citation>
    <scope>IDENTIFICATION</scope>
    <source>
        <strain evidence="25">17573</strain>
    </source>
</reference>
<feature type="domain" description="Beta/gamma crystallin 'Greek key'" evidence="24">
    <location>
        <begin position="2436"/>
        <end position="2485"/>
    </location>
</feature>
<dbReference type="InterPro" id="IPR000772">
    <property type="entry name" value="Ricin_B_lectin"/>
</dbReference>
<evidence type="ECO:0000256" key="2">
    <source>
        <dbReference type="ARBA" id="ARBA00004430"/>
    </source>
</evidence>
<keyword evidence="9" id="KW-0597">Phosphoprotein</keyword>
<dbReference type="InterPro" id="IPR041839">
    <property type="entry name" value="Arl6"/>
</dbReference>
<feature type="region of interest" description="Disordered" evidence="23">
    <location>
        <begin position="409"/>
        <end position="432"/>
    </location>
</feature>
<evidence type="ECO:0000256" key="12">
    <source>
        <dbReference type="ARBA" id="ARBA00022737"/>
    </source>
</evidence>
<feature type="compositionally biased region" description="Basic and acidic residues" evidence="23">
    <location>
        <begin position="655"/>
        <end position="668"/>
    </location>
</feature>
<evidence type="ECO:0000259" key="24">
    <source>
        <dbReference type="PROSITE" id="PS50915"/>
    </source>
</evidence>
<comment type="subcellular location">
    <subcellularLocation>
        <location evidence="3">Cell projection</location>
        <location evidence="3">Cilium membrane</location>
        <topology evidence="3">Peripheral membrane protein</topology>
        <orientation evidence="3">Cytoplasmic side</orientation>
    </subcellularLocation>
    <subcellularLocation>
        <location evidence="2">Cytoplasm</location>
        <location evidence="2">Cytoskeleton</location>
        <location evidence="2">Cilium axoneme</location>
    </subcellularLocation>
    <subcellularLocation>
        <location evidence="1">Cytoplasm</location>
        <location evidence="1">Cytoskeleton</location>
        <location evidence="1">Cilium basal body</location>
    </subcellularLocation>
</comment>
<dbReference type="PRINTS" id="PR00328">
    <property type="entry name" value="SAR1GTPBP"/>
</dbReference>
<keyword evidence="17" id="KW-0206">Cytoskeleton</keyword>
<evidence type="ECO:0000256" key="14">
    <source>
        <dbReference type="ARBA" id="ARBA00022794"/>
    </source>
</evidence>
<dbReference type="InterPro" id="IPR006689">
    <property type="entry name" value="Small_GTPase_ARF/SAR"/>
</dbReference>
<organism evidence="25 26">
    <name type="scientific">Macaca mulatta</name>
    <name type="common">Rhesus macaque</name>
    <dbReference type="NCBI Taxonomy" id="9544"/>
    <lineage>
        <taxon>Eukaryota</taxon>
        <taxon>Metazoa</taxon>
        <taxon>Chordata</taxon>
        <taxon>Craniata</taxon>
        <taxon>Vertebrata</taxon>
        <taxon>Euteleostomi</taxon>
        <taxon>Mammalia</taxon>
        <taxon>Eutheria</taxon>
        <taxon>Euarchontoglires</taxon>
        <taxon>Primates</taxon>
        <taxon>Haplorrhini</taxon>
        <taxon>Catarrhini</taxon>
        <taxon>Cercopithecidae</taxon>
        <taxon>Cercopithecinae</taxon>
        <taxon>Macaca</taxon>
    </lineage>
</organism>
<evidence type="ECO:0000256" key="16">
    <source>
        <dbReference type="ARBA" id="ARBA00023136"/>
    </source>
</evidence>
<dbReference type="SMART" id="SM00177">
    <property type="entry name" value="ARF"/>
    <property type="match status" value="1"/>
</dbReference>
<dbReference type="FunFam" id="2.60.20.10:FF:000010">
    <property type="entry name" value="very large A-kinase anchor protein"/>
    <property type="match status" value="1"/>
</dbReference>
<dbReference type="GO" id="GO:0005930">
    <property type="term" value="C:axoneme"/>
    <property type="evidence" value="ECO:0007669"/>
    <property type="project" value="UniProtKB-SubCell"/>
</dbReference>
<feature type="binding site" evidence="22">
    <location>
        <position position="31"/>
    </location>
    <ligand>
        <name>Mg(2+)</name>
        <dbReference type="ChEBI" id="CHEBI:18420"/>
    </ligand>
</feature>
<keyword evidence="15 21" id="KW-0342">GTP-binding</keyword>
<accession>A0A5F8A3F1</accession>
<feature type="compositionally biased region" description="Polar residues" evidence="23">
    <location>
        <begin position="300"/>
        <end position="318"/>
    </location>
</feature>
<gene>
    <name evidence="25" type="primary">CRYBG3</name>
</gene>
<keyword evidence="26" id="KW-1185">Reference proteome</keyword>
<dbReference type="FunFam" id="3.40.50.300:FF:000457">
    <property type="entry name" value="ADP-ribosylation factor-like protein 6"/>
    <property type="match status" value="1"/>
</dbReference>
<feature type="domain" description="Beta/gamma crystallin 'Greek key'" evidence="24">
    <location>
        <begin position="2716"/>
        <end position="2758"/>
    </location>
</feature>
<dbReference type="InterPro" id="IPR035992">
    <property type="entry name" value="Ricin_B-like_lectins"/>
</dbReference>
<evidence type="ECO:0000256" key="22">
    <source>
        <dbReference type="PIRSR" id="PIRSR606689-2"/>
    </source>
</evidence>
<evidence type="ECO:0000256" key="1">
    <source>
        <dbReference type="ARBA" id="ARBA00004120"/>
    </source>
</evidence>
<evidence type="ECO:0000256" key="10">
    <source>
        <dbReference type="ARBA" id="ARBA00022707"/>
    </source>
</evidence>
<evidence type="ECO:0000256" key="3">
    <source>
        <dbReference type="ARBA" id="ARBA00004522"/>
    </source>
</evidence>
<protein>
    <recommendedName>
        <fullName evidence="6">ADP-ribosylation factor-like protein 6</fullName>
    </recommendedName>
</protein>
<dbReference type="Pfam" id="PF00652">
    <property type="entry name" value="Ricin_B_lectin"/>
    <property type="match status" value="1"/>
</dbReference>
<feature type="compositionally biased region" description="Polar residues" evidence="23">
    <location>
        <begin position="417"/>
        <end position="432"/>
    </location>
</feature>
<name>A0A5F8A3F1_MACMU</name>
<dbReference type="GO" id="GO:0005525">
    <property type="term" value="F:GTP binding"/>
    <property type="evidence" value="ECO:0007669"/>
    <property type="project" value="UniProtKB-KW"/>
</dbReference>
<dbReference type="Proteomes" id="UP000006718">
    <property type="component" value="Chromosome 2"/>
</dbReference>